<keyword evidence="2" id="KW-1133">Transmembrane helix</keyword>
<dbReference type="AlphaFoldDB" id="A0A0S4J8J1"/>
<accession>A0A0S4J8J1</accession>
<feature type="transmembrane region" description="Helical" evidence="2">
    <location>
        <begin position="21"/>
        <end position="40"/>
    </location>
</feature>
<proteinExistence type="predicted"/>
<name>A0A0S4J8J1_BODSA</name>
<dbReference type="VEuPathDB" id="TriTrypDB:BSAL_88385"/>
<reference evidence="4" key="1">
    <citation type="submission" date="2015-09" db="EMBL/GenBank/DDBJ databases">
        <authorList>
            <consortium name="Pathogen Informatics"/>
        </authorList>
    </citation>
    <scope>NUCLEOTIDE SEQUENCE [LARGE SCALE GENOMIC DNA]</scope>
    <source>
        <strain evidence="4">Lake Konstanz</strain>
    </source>
</reference>
<sequence length="547" mass="62960">MVAPTKKRPISIHLTQTTVGVGLGAAFLVILFVVGLYWGGKSEGKKSSETSNALHHREEAVRQSVRECNDAEMTILKNGKHLDDAATEIKDRNQKLDERNKELYQEHSEQETAIAKCQEETETQLAIFTEKDEEQKRHLRNIKEEIELLEQSLRDLTDGHGMRTVLLHASIGKMEERYKRVVQAIDHPAYFVRSPEKLLAKHASKLDKMDALLEQNRLLTERTITNWTHWRYNSTADHDIFLNTVDSDEEIIRPSAFGRTGTPAVTELRRPLFRASTVTSSLAERFVKLYDFATCAWKLNNPNFTFPNNYYWHYHIEADRAFLSNVVDTPMMIFCNGCHDRRYSKEFQIACQDELATAVYGGHDFWAARSRIRFYPSVEHEADNFIFANDLKGKKYLAVTLHASADTYQRCEDKVAHSPGSHYLYIRGNFDEEENHPIAQDPILQCSPTWDQMATRIKETLAKDPEIESVYLSIEPESMDRVHYDDLPGVHIVMMEQKSAFDEAVDMVVAARATRILVSPYLEQSQVITEEFLLRHQLTPNGNVEFF</sequence>
<feature type="coiled-coil region" evidence="1">
    <location>
        <begin position="82"/>
        <end position="159"/>
    </location>
</feature>
<evidence type="ECO:0000313" key="4">
    <source>
        <dbReference type="Proteomes" id="UP000051952"/>
    </source>
</evidence>
<dbReference type="OrthoDB" id="239554at2759"/>
<keyword evidence="4" id="KW-1185">Reference proteome</keyword>
<organism evidence="3 4">
    <name type="scientific">Bodo saltans</name>
    <name type="common">Flagellated protozoan</name>
    <dbReference type="NCBI Taxonomy" id="75058"/>
    <lineage>
        <taxon>Eukaryota</taxon>
        <taxon>Discoba</taxon>
        <taxon>Euglenozoa</taxon>
        <taxon>Kinetoplastea</taxon>
        <taxon>Metakinetoplastina</taxon>
        <taxon>Eubodonida</taxon>
        <taxon>Bodonidae</taxon>
        <taxon>Bodo</taxon>
    </lineage>
</organism>
<protein>
    <submittedName>
        <fullName evidence="3">Membrane-associated protein, putative</fullName>
    </submittedName>
</protein>
<dbReference type="Proteomes" id="UP000051952">
    <property type="component" value="Unassembled WGS sequence"/>
</dbReference>
<dbReference type="Gene3D" id="3.40.50.11350">
    <property type="match status" value="1"/>
</dbReference>
<evidence type="ECO:0000313" key="3">
    <source>
        <dbReference type="EMBL" id="CUG84141.1"/>
    </source>
</evidence>
<keyword evidence="1" id="KW-0175">Coiled coil</keyword>
<dbReference type="EMBL" id="CYKH01001111">
    <property type="protein sequence ID" value="CUG84141.1"/>
    <property type="molecule type" value="Genomic_DNA"/>
</dbReference>
<keyword evidence="2" id="KW-0472">Membrane</keyword>
<keyword evidence="2" id="KW-0812">Transmembrane</keyword>
<evidence type="ECO:0000256" key="1">
    <source>
        <dbReference type="SAM" id="Coils"/>
    </source>
</evidence>
<dbReference type="OMA" id="YGTHDFW"/>
<gene>
    <name evidence="3" type="ORF">BSAL_88385</name>
</gene>
<evidence type="ECO:0000256" key="2">
    <source>
        <dbReference type="SAM" id="Phobius"/>
    </source>
</evidence>